<dbReference type="Proteomes" id="UP000199643">
    <property type="component" value="Unassembled WGS sequence"/>
</dbReference>
<evidence type="ECO:0000313" key="3">
    <source>
        <dbReference type="Proteomes" id="UP000199643"/>
    </source>
</evidence>
<dbReference type="AlphaFoldDB" id="A0A1G8CZA4"/>
<dbReference type="PROSITE" id="PS51257">
    <property type="entry name" value="PROKAR_LIPOPROTEIN"/>
    <property type="match status" value="1"/>
</dbReference>
<keyword evidence="1" id="KW-0732">Signal</keyword>
<dbReference type="RefSeq" id="WP_090503966.1">
    <property type="nucleotide sequence ID" value="NZ_FNCH01000027.1"/>
</dbReference>
<dbReference type="EMBL" id="FNCH01000027">
    <property type="protein sequence ID" value="SDH50260.1"/>
    <property type="molecule type" value="Genomic_DNA"/>
</dbReference>
<evidence type="ECO:0000313" key="2">
    <source>
        <dbReference type="EMBL" id="SDH50260.1"/>
    </source>
</evidence>
<feature type="signal peptide" evidence="1">
    <location>
        <begin position="1"/>
        <end position="21"/>
    </location>
</feature>
<dbReference type="OrthoDB" id="1360610at2"/>
<proteinExistence type="predicted"/>
<accession>A0A1G8CZA4</accession>
<sequence length="196" mass="22384">MNKLIGIILIGCLVVSCSSKADLEALKLDEDISKVIEGHKELRKNLAGSYGLKGYSSTKLDGFKIGSVKISSYEVPKGNVSDHSDLWIYIDNYNAKKLLGYKYSSADEEESEKILDYLKSKYKGYKTNINKVHGDFYFWDLPEANKWIFVDQYDCVNHIQTNFTIVKRGLRIEDSTSKSVNTIYDDYKMGYPDLLK</sequence>
<keyword evidence="3" id="KW-1185">Reference proteome</keyword>
<gene>
    <name evidence="2" type="ORF">SAMN05421827_12722</name>
</gene>
<evidence type="ECO:0008006" key="4">
    <source>
        <dbReference type="Google" id="ProtNLM"/>
    </source>
</evidence>
<protein>
    <recommendedName>
        <fullName evidence="4">Lipoprotein</fullName>
    </recommendedName>
</protein>
<evidence type="ECO:0000256" key="1">
    <source>
        <dbReference type="SAM" id="SignalP"/>
    </source>
</evidence>
<reference evidence="3" key="1">
    <citation type="submission" date="2016-10" db="EMBL/GenBank/DDBJ databases">
        <authorList>
            <person name="Varghese N."/>
            <person name="Submissions S."/>
        </authorList>
    </citation>
    <scope>NUCLEOTIDE SEQUENCE [LARGE SCALE GENOMIC DNA]</scope>
    <source>
        <strain evidence="3">DSM 17933</strain>
    </source>
</reference>
<feature type="chain" id="PRO_5011792880" description="Lipoprotein" evidence="1">
    <location>
        <begin position="22"/>
        <end position="196"/>
    </location>
</feature>
<organism evidence="2 3">
    <name type="scientific">Pedobacter terrae</name>
    <dbReference type="NCBI Taxonomy" id="405671"/>
    <lineage>
        <taxon>Bacteria</taxon>
        <taxon>Pseudomonadati</taxon>
        <taxon>Bacteroidota</taxon>
        <taxon>Sphingobacteriia</taxon>
        <taxon>Sphingobacteriales</taxon>
        <taxon>Sphingobacteriaceae</taxon>
        <taxon>Pedobacter</taxon>
    </lineage>
</organism>
<name>A0A1G8CZA4_9SPHI</name>